<feature type="transmembrane region" description="Helical" evidence="1">
    <location>
        <begin position="91"/>
        <end position="109"/>
    </location>
</feature>
<feature type="transmembrane region" description="Helical" evidence="1">
    <location>
        <begin position="61"/>
        <end position="79"/>
    </location>
</feature>
<evidence type="ECO:0000313" key="2">
    <source>
        <dbReference type="EMBL" id="MCH4564565.1"/>
    </source>
</evidence>
<feature type="transmembrane region" description="Helical" evidence="1">
    <location>
        <begin position="121"/>
        <end position="141"/>
    </location>
</feature>
<protein>
    <submittedName>
        <fullName evidence="2">DUF6064 family protein</fullName>
    </submittedName>
</protein>
<feature type="transmembrane region" description="Helical" evidence="1">
    <location>
        <begin position="32"/>
        <end position="52"/>
    </location>
</feature>
<name>A0ABS9RXL4_9GAMM</name>
<dbReference type="RefSeq" id="WP_240569200.1">
    <property type="nucleotide sequence ID" value="NZ_JAKVPY010000020.1"/>
</dbReference>
<feature type="transmembrane region" description="Helical" evidence="1">
    <location>
        <begin position="179"/>
        <end position="198"/>
    </location>
</feature>
<dbReference type="EMBL" id="JAKVPY010000020">
    <property type="protein sequence ID" value="MCH4564565.1"/>
    <property type="molecule type" value="Genomic_DNA"/>
</dbReference>
<reference evidence="2 3" key="1">
    <citation type="submission" date="2022-02" db="EMBL/GenBank/DDBJ databases">
        <title>Halomonas fukangensis sp. nov., a halophilic bacterium isolated from a bulk soil of Kalidium foliatum at Fukang.</title>
        <authorList>
            <person name="Huang Y."/>
        </authorList>
    </citation>
    <scope>NUCLEOTIDE SEQUENCE [LARGE SCALE GENOMIC DNA]</scope>
    <source>
        <strain evidence="2 3">EGI 63088</strain>
    </source>
</reference>
<evidence type="ECO:0000256" key="1">
    <source>
        <dbReference type="SAM" id="Phobius"/>
    </source>
</evidence>
<gene>
    <name evidence="2" type="ORF">MKP05_15790</name>
</gene>
<dbReference type="Pfam" id="PF19540">
    <property type="entry name" value="DUF6064"/>
    <property type="match status" value="1"/>
</dbReference>
<organism evidence="2 3">
    <name type="scientific">Halomonas flagellata</name>
    <dbReference type="NCBI Taxonomy" id="2920385"/>
    <lineage>
        <taxon>Bacteria</taxon>
        <taxon>Pseudomonadati</taxon>
        <taxon>Pseudomonadota</taxon>
        <taxon>Gammaproteobacteria</taxon>
        <taxon>Oceanospirillales</taxon>
        <taxon>Halomonadaceae</taxon>
        <taxon>Halomonas</taxon>
    </lineage>
</organism>
<sequence length="227" mass="24578">MGLSEWLSYRPEDLLMFSLRVYERLFELHNQALWPMQLLALGLGGAMLFALLRPRPWGTRLIAALLAVAWVFVAWAFLWQRYAPINWGIRYVVPLFVLQALLLIALGMLKGGLGLPARWSVPRGLGLALFVHALILHPLMALPAGRGLQGAEVLGLTPDPLAIATLGVAAMASPAQRAWPLLVIPALWCLVSGTTLAILGAAGAWPPLLAVGLALVARLWPRGSPPE</sequence>
<dbReference type="Proteomes" id="UP001202117">
    <property type="component" value="Unassembled WGS sequence"/>
</dbReference>
<proteinExistence type="predicted"/>
<comment type="caution">
    <text evidence="2">The sequence shown here is derived from an EMBL/GenBank/DDBJ whole genome shotgun (WGS) entry which is preliminary data.</text>
</comment>
<evidence type="ECO:0000313" key="3">
    <source>
        <dbReference type="Proteomes" id="UP001202117"/>
    </source>
</evidence>
<dbReference type="InterPro" id="IPR045708">
    <property type="entry name" value="DUF6064"/>
</dbReference>
<accession>A0ABS9RXL4</accession>
<keyword evidence="3" id="KW-1185">Reference proteome</keyword>
<feature type="transmembrane region" description="Helical" evidence="1">
    <location>
        <begin position="153"/>
        <end position="172"/>
    </location>
</feature>
<keyword evidence="1" id="KW-0812">Transmembrane</keyword>
<keyword evidence="1" id="KW-0472">Membrane</keyword>
<keyword evidence="1" id="KW-1133">Transmembrane helix</keyword>